<name>A0A822YLR0_NELNU</name>
<dbReference type="EMBL" id="DUZY01000003">
    <property type="protein sequence ID" value="DAD32521.1"/>
    <property type="molecule type" value="Genomic_DNA"/>
</dbReference>
<keyword evidence="2" id="KW-1185">Reference proteome</keyword>
<evidence type="ECO:0000313" key="1">
    <source>
        <dbReference type="EMBL" id="DAD32521.1"/>
    </source>
</evidence>
<reference evidence="1 2" key="1">
    <citation type="journal article" date="2020" name="Mol. Biol. Evol.">
        <title>Distinct Expression and Methylation Patterns for Genes with Different Fates following a Single Whole-Genome Duplication in Flowering Plants.</title>
        <authorList>
            <person name="Shi T."/>
            <person name="Rahmani R.S."/>
            <person name="Gugger P.F."/>
            <person name="Wang M."/>
            <person name="Li H."/>
            <person name="Zhang Y."/>
            <person name="Li Z."/>
            <person name="Wang Q."/>
            <person name="Van de Peer Y."/>
            <person name="Marchal K."/>
            <person name="Chen J."/>
        </authorList>
    </citation>
    <scope>NUCLEOTIDE SEQUENCE [LARGE SCALE GENOMIC DNA]</scope>
    <source>
        <tissue evidence="1">Leaf</tissue>
    </source>
</reference>
<sequence>MGFFLFILSYKDEAEEVLWQESNRVCLPELRLGRWNLLESAVKG</sequence>
<protein>
    <submittedName>
        <fullName evidence="1">Uncharacterized protein</fullName>
    </submittedName>
</protein>
<gene>
    <name evidence="1" type="ORF">HUJ06_011372</name>
</gene>
<comment type="caution">
    <text evidence="1">The sequence shown here is derived from an EMBL/GenBank/DDBJ whole genome shotgun (WGS) entry which is preliminary data.</text>
</comment>
<dbReference type="Proteomes" id="UP000607653">
    <property type="component" value="Unassembled WGS sequence"/>
</dbReference>
<dbReference type="AlphaFoldDB" id="A0A822YLR0"/>
<proteinExistence type="predicted"/>
<evidence type="ECO:0000313" key="2">
    <source>
        <dbReference type="Proteomes" id="UP000607653"/>
    </source>
</evidence>
<organism evidence="1 2">
    <name type="scientific">Nelumbo nucifera</name>
    <name type="common">Sacred lotus</name>
    <dbReference type="NCBI Taxonomy" id="4432"/>
    <lineage>
        <taxon>Eukaryota</taxon>
        <taxon>Viridiplantae</taxon>
        <taxon>Streptophyta</taxon>
        <taxon>Embryophyta</taxon>
        <taxon>Tracheophyta</taxon>
        <taxon>Spermatophyta</taxon>
        <taxon>Magnoliopsida</taxon>
        <taxon>Proteales</taxon>
        <taxon>Nelumbonaceae</taxon>
        <taxon>Nelumbo</taxon>
    </lineage>
</organism>
<accession>A0A822YLR0</accession>